<proteinExistence type="predicted"/>
<sequence>MDVLELYVKGRFIKRLKRLNLIFGFMNNFKLHHISNNQVLRCSVAAHLKLVSRILNIGNDGINILLVELIKERFRVLHGKRLQHLFSMPGKENFTWCGFWWDEMLSSGQYKEKSLYLAVMFEDTLLAPINDMQLYRV</sequence>
<reference evidence="1" key="1">
    <citation type="submission" date="2023-04" db="EMBL/GenBank/DDBJ databases">
        <authorList>
            <person name="Vijverberg K."/>
            <person name="Xiong W."/>
            <person name="Schranz E."/>
        </authorList>
    </citation>
    <scope>NUCLEOTIDE SEQUENCE</scope>
</reference>
<accession>A0AA36EB76</accession>
<protein>
    <submittedName>
        <fullName evidence="1">Uncharacterized protein</fullName>
    </submittedName>
</protein>
<gene>
    <name evidence="1" type="ORF">LSALG_LOCUS27001</name>
</gene>
<organism evidence="1 2">
    <name type="scientific">Lactuca saligna</name>
    <name type="common">Willowleaf lettuce</name>
    <dbReference type="NCBI Taxonomy" id="75948"/>
    <lineage>
        <taxon>Eukaryota</taxon>
        <taxon>Viridiplantae</taxon>
        <taxon>Streptophyta</taxon>
        <taxon>Embryophyta</taxon>
        <taxon>Tracheophyta</taxon>
        <taxon>Spermatophyta</taxon>
        <taxon>Magnoliopsida</taxon>
        <taxon>eudicotyledons</taxon>
        <taxon>Gunneridae</taxon>
        <taxon>Pentapetalae</taxon>
        <taxon>asterids</taxon>
        <taxon>campanulids</taxon>
        <taxon>Asterales</taxon>
        <taxon>Asteraceae</taxon>
        <taxon>Cichorioideae</taxon>
        <taxon>Cichorieae</taxon>
        <taxon>Lactucinae</taxon>
        <taxon>Lactuca</taxon>
    </lineage>
</organism>
<dbReference type="Proteomes" id="UP001177003">
    <property type="component" value="Chromosome 5"/>
</dbReference>
<keyword evidence="2" id="KW-1185">Reference proteome</keyword>
<dbReference type="AlphaFoldDB" id="A0AA36EB76"/>
<evidence type="ECO:0000313" key="1">
    <source>
        <dbReference type="EMBL" id="CAI9287650.1"/>
    </source>
</evidence>
<dbReference type="EMBL" id="OX465081">
    <property type="protein sequence ID" value="CAI9287650.1"/>
    <property type="molecule type" value="Genomic_DNA"/>
</dbReference>
<evidence type="ECO:0000313" key="2">
    <source>
        <dbReference type="Proteomes" id="UP001177003"/>
    </source>
</evidence>
<name>A0AA36EB76_LACSI</name>